<protein>
    <submittedName>
        <fullName evidence="18">Integrase core domain</fullName>
    </submittedName>
</protein>
<evidence type="ECO:0000313" key="19">
    <source>
        <dbReference type="Proteomes" id="UP000704712"/>
    </source>
</evidence>
<dbReference type="InterPro" id="IPR039537">
    <property type="entry name" value="Retrotran_Ty1/copia-like"/>
</dbReference>
<evidence type="ECO:0000256" key="4">
    <source>
        <dbReference type="ARBA" id="ARBA00022722"/>
    </source>
</evidence>
<feature type="domain" description="Integrase catalytic" evidence="17">
    <location>
        <begin position="630"/>
        <end position="798"/>
    </location>
</feature>
<dbReference type="InterPro" id="IPR025724">
    <property type="entry name" value="GAG-pre-integrase_dom"/>
</dbReference>
<dbReference type="GO" id="GO:0006310">
    <property type="term" value="P:DNA recombination"/>
    <property type="evidence" value="ECO:0007669"/>
    <property type="project" value="UniProtKB-KW"/>
</dbReference>
<dbReference type="PROSITE" id="PS50994">
    <property type="entry name" value="INTEGRASE"/>
    <property type="match status" value="1"/>
</dbReference>
<keyword evidence="8" id="KW-0378">Hydrolase</keyword>
<dbReference type="GO" id="GO:0046872">
    <property type="term" value="F:metal ion binding"/>
    <property type="evidence" value="ECO:0007669"/>
    <property type="project" value="UniProtKB-KW"/>
</dbReference>
<evidence type="ECO:0000256" key="11">
    <source>
        <dbReference type="ARBA" id="ARBA00022908"/>
    </source>
</evidence>
<evidence type="ECO:0000256" key="1">
    <source>
        <dbReference type="ARBA" id="ARBA00002180"/>
    </source>
</evidence>
<dbReference type="Pfam" id="PF22936">
    <property type="entry name" value="Pol_BBD"/>
    <property type="match status" value="1"/>
</dbReference>
<dbReference type="GO" id="GO:0006508">
    <property type="term" value="P:proteolysis"/>
    <property type="evidence" value="ECO:0007669"/>
    <property type="project" value="UniProtKB-KW"/>
</dbReference>
<evidence type="ECO:0000256" key="12">
    <source>
        <dbReference type="ARBA" id="ARBA00022918"/>
    </source>
</evidence>
<evidence type="ECO:0000256" key="7">
    <source>
        <dbReference type="ARBA" id="ARBA00022759"/>
    </source>
</evidence>
<dbReference type="PANTHER" id="PTHR42648">
    <property type="entry name" value="TRANSPOSASE, PUTATIVE-RELATED"/>
    <property type="match status" value="1"/>
</dbReference>
<evidence type="ECO:0000259" key="17">
    <source>
        <dbReference type="PROSITE" id="PS50994"/>
    </source>
</evidence>
<dbReference type="InterPro" id="IPR036397">
    <property type="entry name" value="RNaseH_sf"/>
</dbReference>
<keyword evidence="12" id="KW-0695">RNA-directed DNA polymerase</keyword>
<keyword evidence="14" id="KW-0917">Virion maturation</keyword>
<feature type="region of interest" description="Disordered" evidence="16">
    <location>
        <begin position="283"/>
        <end position="324"/>
    </location>
</feature>
<keyword evidence="5" id="KW-0479">Metal-binding</keyword>
<keyword evidence="9" id="KW-0067">ATP-binding</keyword>
<dbReference type="GO" id="GO:0004519">
    <property type="term" value="F:endonuclease activity"/>
    <property type="evidence" value="ECO:0007669"/>
    <property type="project" value="UniProtKB-KW"/>
</dbReference>
<dbReference type="Pfam" id="PF13976">
    <property type="entry name" value="gag_pre-integrs"/>
    <property type="match status" value="1"/>
</dbReference>
<dbReference type="EMBL" id="JAACNO010003074">
    <property type="protein sequence ID" value="KAF4128742.1"/>
    <property type="molecule type" value="Genomic_DNA"/>
</dbReference>
<dbReference type="GO" id="GO:0003964">
    <property type="term" value="F:RNA-directed DNA polymerase activity"/>
    <property type="evidence" value="ECO:0007669"/>
    <property type="project" value="UniProtKB-KW"/>
</dbReference>
<evidence type="ECO:0000256" key="9">
    <source>
        <dbReference type="ARBA" id="ARBA00022840"/>
    </source>
</evidence>
<evidence type="ECO:0000313" key="18">
    <source>
        <dbReference type="EMBL" id="KAF4128742.1"/>
    </source>
</evidence>
<dbReference type="InterPro" id="IPR057670">
    <property type="entry name" value="SH3_retrovirus"/>
</dbReference>
<accession>A0A8S9TM54</accession>
<dbReference type="GO" id="GO:0015074">
    <property type="term" value="P:DNA integration"/>
    <property type="evidence" value="ECO:0007669"/>
    <property type="project" value="UniProtKB-KW"/>
</dbReference>
<keyword evidence="4" id="KW-0540">Nuclease</keyword>
<dbReference type="InterPro" id="IPR012337">
    <property type="entry name" value="RNaseH-like_sf"/>
</dbReference>
<keyword evidence="11" id="KW-0229">DNA integration</keyword>
<keyword evidence="3" id="KW-0645">Protease</keyword>
<evidence type="ECO:0000256" key="10">
    <source>
        <dbReference type="ARBA" id="ARBA00022842"/>
    </source>
</evidence>
<feature type="compositionally biased region" description="Low complexity" evidence="16">
    <location>
        <begin position="926"/>
        <end position="939"/>
    </location>
</feature>
<feature type="region of interest" description="Disordered" evidence="16">
    <location>
        <begin position="1"/>
        <end position="31"/>
    </location>
</feature>
<dbReference type="Gene3D" id="3.30.420.10">
    <property type="entry name" value="Ribonuclease H-like superfamily/Ribonuclease H"/>
    <property type="match status" value="1"/>
</dbReference>
<dbReference type="Pfam" id="PF25597">
    <property type="entry name" value="SH3_retrovirus"/>
    <property type="match status" value="1"/>
</dbReference>
<evidence type="ECO:0000256" key="2">
    <source>
        <dbReference type="ARBA" id="ARBA00022612"/>
    </source>
</evidence>
<keyword evidence="7" id="KW-0255">Endonuclease</keyword>
<dbReference type="InterPro" id="IPR054722">
    <property type="entry name" value="PolX-like_BBD"/>
</dbReference>
<dbReference type="GO" id="GO:0008233">
    <property type="term" value="F:peptidase activity"/>
    <property type="evidence" value="ECO:0007669"/>
    <property type="project" value="UniProtKB-KW"/>
</dbReference>
<comment type="caution">
    <text evidence="18">The sequence shown here is derived from an EMBL/GenBank/DDBJ whole genome shotgun (WGS) entry which is preliminary data.</text>
</comment>
<keyword evidence="2" id="KW-1188">Viral release from host cell</keyword>
<gene>
    <name evidence="18" type="ORF">GN958_ATG22164</name>
</gene>
<name>A0A8S9TM54_PHYIN</name>
<dbReference type="GO" id="GO:0003676">
    <property type="term" value="F:nucleic acid binding"/>
    <property type="evidence" value="ECO:0007669"/>
    <property type="project" value="InterPro"/>
</dbReference>
<evidence type="ECO:0000256" key="3">
    <source>
        <dbReference type="ARBA" id="ARBA00022670"/>
    </source>
</evidence>
<feature type="region of interest" description="Disordered" evidence="16">
    <location>
        <begin position="907"/>
        <end position="991"/>
    </location>
</feature>
<proteinExistence type="predicted"/>
<keyword evidence="6" id="KW-0547">Nucleotide-binding</keyword>
<evidence type="ECO:0000256" key="15">
    <source>
        <dbReference type="ARBA" id="ARBA00023172"/>
    </source>
</evidence>
<dbReference type="GO" id="GO:0003887">
    <property type="term" value="F:DNA-directed DNA polymerase activity"/>
    <property type="evidence" value="ECO:0007669"/>
    <property type="project" value="UniProtKB-KW"/>
</dbReference>
<dbReference type="AlphaFoldDB" id="A0A8S9TM54"/>
<keyword evidence="13" id="KW-0808">Transferase</keyword>
<evidence type="ECO:0000256" key="6">
    <source>
        <dbReference type="ARBA" id="ARBA00022741"/>
    </source>
</evidence>
<evidence type="ECO:0000256" key="13">
    <source>
        <dbReference type="ARBA" id="ARBA00022932"/>
    </source>
</evidence>
<dbReference type="GO" id="GO:0005524">
    <property type="term" value="F:ATP binding"/>
    <property type="evidence" value="ECO:0007669"/>
    <property type="project" value="UniProtKB-KW"/>
</dbReference>
<keyword evidence="13" id="KW-0239">DNA-directed DNA polymerase</keyword>
<dbReference type="Proteomes" id="UP000704712">
    <property type="component" value="Unassembled WGS sequence"/>
</dbReference>
<keyword evidence="10" id="KW-0460">Magnesium</keyword>
<organism evidence="18 19">
    <name type="scientific">Phytophthora infestans</name>
    <name type="common">Potato late blight agent</name>
    <name type="synonym">Botrytis infestans</name>
    <dbReference type="NCBI Taxonomy" id="4787"/>
    <lineage>
        <taxon>Eukaryota</taxon>
        <taxon>Sar</taxon>
        <taxon>Stramenopiles</taxon>
        <taxon>Oomycota</taxon>
        <taxon>Peronosporomycetes</taxon>
        <taxon>Peronosporales</taxon>
        <taxon>Peronosporaceae</taxon>
        <taxon>Phytophthora</taxon>
    </lineage>
</organism>
<feature type="region of interest" description="Disordered" evidence="16">
    <location>
        <begin position="348"/>
        <end position="383"/>
    </location>
</feature>
<evidence type="ECO:0000256" key="8">
    <source>
        <dbReference type="ARBA" id="ARBA00022801"/>
    </source>
</evidence>
<evidence type="ECO:0000256" key="5">
    <source>
        <dbReference type="ARBA" id="ARBA00022723"/>
    </source>
</evidence>
<evidence type="ECO:0000256" key="14">
    <source>
        <dbReference type="ARBA" id="ARBA00023113"/>
    </source>
</evidence>
<dbReference type="PANTHER" id="PTHR42648:SF11">
    <property type="entry name" value="TRANSPOSON TY4-P GAG-POL POLYPROTEIN"/>
    <property type="match status" value="1"/>
</dbReference>
<dbReference type="InterPro" id="IPR001584">
    <property type="entry name" value="Integrase_cat-core"/>
</dbReference>
<dbReference type="SUPFAM" id="SSF53098">
    <property type="entry name" value="Ribonuclease H-like"/>
    <property type="match status" value="1"/>
</dbReference>
<keyword evidence="13" id="KW-0548">Nucleotidyltransferase</keyword>
<feature type="region of interest" description="Disordered" evidence="16">
    <location>
        <begin position="1011"/>
        <end position="1031"/>
    </location>
</feature>
<keyword evidence="15" id="KW-0233">DNA recombination</keyword>
<reference evidence="18" key="1">
    <citation type="submission" date="2020-03" db="EMBL/GenBank/DDBJ databases">
        <title>Hybrid Assembly of Korean Phytophthora infestans isolates.</title>
        <authorList>
            <person name="Prokchorchik M."/>
            <person name="Lee Y."/>
            <person name="Seo J."/>
            <person name="Cho J.-H."/>
            <person name="Park Y.-E."/>
            <person name="Jang D.-C."/>
            <person name="Im J.-S."/>
            <person name="Choi J.-G."/>
            <person name="Park H.-J."/>
            <person name="Lee G.-B."/>
            <person name="Lee Y.-G."/>
            <person name="Hong S.-Y."/>
            <person name="Cho K."/>
            <person name="Sohn K.H."/>
        </authorList>
    </citation>
    <scope>NUCLEOTIDE SEQUENCE</scope>
    <source>
        <strain evidence="18">KR_2_A2</strain>
    </source>
</reference>
<evidence type="ECO:0000256" key="16">
    <source>
        <dbReference type="SAM" id="MobiDB-lite"/>
    </source>
</evidence>
<sequence length="1031" mass="113758">MSENKASTTSVNASTKSTITSVNPTTQKQTAVVSVGQPAVTLADASRVGVPMAGVVGRAGASPELLGVQQPAGPVVQRSKPFGSSKPPKFSDTFEVYQMSLKLYLEQRDSWSVVTGEEMRHAFDPVLQRQFDDRNRLAMETIILGVKGADAQKVCICSTAKEMWDTLTAEKTQRDFSYAVHLKRELYTHSYAPGQKMAEYIQEMNMLRQRLRHMGPSFVIDDTSMSQLMLMGVCAVHREIVTQFDFSYRQGNPPSLQQVKNALLPRDEMEKVAADTAVNCGASNGGPQVAMHMGKPNGQHYGPNEGPGPGPGPRGQMQTTGAGKRRAIRCYHYNKVGHMRKDCWHYKNKQSKAQAGKGKATETKKPSNSGGGNSSGLASKPVGSMGFMRFTADAGRKDDSSSSSSSSEGELPFVGMAIKEGRHEFSGDWLLDSGTSSHVCNQKEQFTSMKKSKASFKVWDGGITRSKKCGKVLLNALNVLSGGETTLELDKVVFSPTGPVNLLSLGLMVNKGWELSTSAPGVLPKKQCLTRNGVCVEFIYHGTHYWLNNGSFGDNSAVIMATVNADASPLMKWHERLAHLNEAALKFMVKNDVVRGLDIPAEQLKTKLKCLSCMSTKRKRMSYGDVTEKRTVQTFERLTSDVCDMGKYGPGIGAMRYFQLIHDEGSRYKWCYPLVHKSEASGNTQRLMTELLAQGKRLITFTSDGGGEYVNSVLTGFLESKGITFVPTHPYTPEENCLVEKLNGVLVNKMRAIMHAANLPMILWPEVLRYVVEVDNLSDKSFARLSGLKPDVAQLKVCGCVGYIFVPKETRKNKLSAKAEPGLFLGYPRMGHGYRLLHLRSGKVIEARDVKFREDVTVERTYINALLKGRQHNFPQIPFVPLPVEYVADEAVRARANEAVQKAVDETARIDDQPVEQANTEQQDLAAEAAGSVGAASASNDRESQENDDVNDKMPTADQLRPWSERNPDFLDGSQPRRSSKRKRGWRRSERIRKENVRLKDYVMASMEALETFAGNPASVEEALASPQREK</sequence>
<comment type="function">
    <text evidence="1">The aspartyl protease (PR) mediates the proteolytic cleavages of the Gag and Gag-Pol polyproteins after assembly of the VLP.</text>
</comment>
<dbReference type="Pfam" id="PF14223">
    <property type="entry name" value="Retrotran_gag_2"/>
    <property type="match status" value="1"/>
</dbReference>